<dbReference type="AlphaFoldDB" id="A0A645GFC0"/>
<sequence length="162" mass="17443">MELAEDLGGTRRVDQVLGQKAVERRQGDRAVGEDFDVETAGTEGDDRSEDRVAEDADHQFAAVRARQEGLDRDAVDLGVGPALLHGVDDVVVGVAHGRRVADVEAHAAGIGFVRQVGRIDLHGDREADLFGQQQRFGGGTGDHGLRHRHLEGAQDGLRFHLG</sequence>
<feature type="compositionally biased region" description="Basic and acidic residues" evidence="1">
    <location>
        <begin position="44"/>
        <end position="53"/>
    </location>
</feature>
<feature type="compositionally biased region" description="Basic and acidic residues" evidence="1">
    <location>
        <begin position="21"/>
        <end position="32"/>
    </location>
</feature>
<protein>
    <submittedName>
        <fullName evidence="2">Uncharacterized protein</fullName>
    </submittedName>
</protein>
<evidence type="ECO:0000256" key="1">
    <source>
        <dbReference type="SAM" id="MobiDB-lite"/>
    </source>
</evidence>
<dbReference type="EMBL" id="VSSQ01074543">
    <property type="protein sequence ID" value="MPN25385.1"/>
    <property type="molecule type" value="Genomic_DNA"/>
</dbReference>
<evidence type="ECO:0000313" key="2">
    <source>
        <dbReference type="EMBL" id="MPN25385.1"/>
    </source>
</evidence>
<accession>A0A645GFC0</accession>
<organism evidence="2">
    <name type="scientific">bioreactor metagenome</name>
    <dbReference type="NCBI Taxonomy" id="1076179"/>
    <lineage>
        <taxon>unclassified sequences</taxon>
        <taxon>metagenomes</taxon>
        <taxon>ecological metagenomes</taxon>
    </lineage>
</organism>
<feature type="region of interest" description="Disordered" evidence="1">
    <location>
        <begin position="15"/>
        <end position="53"/>
    </location>
</feature>
<reference evidence="2" key="1">
    <citation type="submission" date="2019-08" db="EMBL/GenBank/DDBJ databases">
        <authorList>
            <person name="Kucharzyk K."/>
            <person name="Murdoch R.W."/>
            <person name="Higgins S."/>
            <person name="Loffler F."/>
        </authorList>
    </citation>
    <scope>NUCLEOTIDE SEQUENCE</scope>
</reference>
<gene>
    <name evidence="2" type="ORF">SDC9_172794</name>
</gene>
<comment type="caution">
    <text evidence="2">The sequence shown here is derived from an EMBL/GenBank/DDBJ whole genome shotgun (WGS) entry which is preliminary data.</text>
</comment>
<proteinExistence type="predicted"/>
<name>A0A645GFC0_9ZZZZ</name>